<dbReference type="InterPro" id="IPR051257">
    <property type="entry name" value="Diverse_CBS-Domain"/>
</dbReference>
<keyword evidence="5" id="KW-1185">Reference proteome</keyword>
<evidence type="ECO:0000256" key="1">
    <source>
        <dbReference type="ARBA" id="ARBA00023122"/>
    </source>
</evidence>
<dbReference type="Pfam" id="PF00571">
    <property type="entry name" value="CBS"/>
    <property type="match status" value="2"/>
</dbReference>
<organism evidence="4 5">
    <name type="scientific">Rhodoferax sediminis</name>
    <dbReference type="NCBI Taxonomy" id="2509614"/>
    <lineage>
        <taxon>Bacteria</taxon>
        <taxon>Pseudomonadati</taxon>
        <taxon>Pseudomonadota</taxon>
        <taxon>Betaproteobacteria</taxon>
        <taxon>Burkholderiales</taxon>
        <taxon>Comamonadaceae</taxon>
        <taxon>Rhodoferax</taxon>
    </lineage>
</organism>
<accession>A0A515D7V9</accession>
<dbReference type="SMART" id="SM00116">
    <property type="entry name" value="CBS"/>
    <property type="match status" value="2"/>
</dbReference>
<dbReference type="InterPro" id="IPR000644">
    <property type="entry name" value="CBS_dom"/>
</dbReference>
<evidence type="ECO:0000256" key="2">
    <source>
        <dbReference type="PROSITE-ProRule" id="PRU00703"/>
    </source>
</evidence>
<dbReference type="Gene3D" id="3.10.580.10">
    <property type="entry name" value="CBS-domain"/>
    <property type="match status" value="1"/>
</dbReference>
<sequence length="188" mass="20086">MKPATHVSHSQAFLEKPMEMSRLCTREIVSIDAQASLRDAAALMGEEHIGALVVVTGDQPPQVAGIVTDRDLALEVLGKRHDEACADVRIGQLAKTPPIVIPSNATLGEAIMSMERSGVRRLLVVADDGGVVGLVSSDDLLEALSQEFESLARALRNGIIREKTERPVVSGPARTRLVYPAFGTVAVQ</sequence>
<dbReference type="InterPro" id="IPR046342">
    <property type="entry name" value="CBS_dom_sf"/>
</dbReference>
<feature type="domain" description="CBS" evidence="3">
    <location>
        <begin position="20"/>
        <end position="83"/>
    </location>
</feature>
<dbReference type="KEGG" id="rhf:EUB48_03690"/>
<dbReference type="SUPFAM" id="SSF54631">
    <property type="entry name" value="CBS-domain pair"/>
    <property type="match status" value="1"/>
</dbReference>
<evidence type="ECO:0000259" key="3">
    <source>
        <dbReference type="PROSITE" id="PS51371"/>
    </source>
</evidence>
<evidence type="ECO:0000313" key="5">
    <source>
        <dbReference type="Proteomes" id="UP000316798"/>
    </source>
</evidence>
<dbReference type="PROSITE" id="PS51371">
    <property type="entry name" value="CBS"/>
    <property type="match status" value="2"/>
</dbReference>
<gene>
    <name evidence="4" type="ORF">EUB48_03690</name>
</gene>
<reference evidence="4 5" key="1">
    <citation type="submission" date="2019-01" db="EMBL/GenBank/DDBJ databases">
        <title>Genomic insights into a novel species Rhodoferax sp.</title>
        <authorList>
            <person name="Jin L."/>
        </authorList>
    </citation>
    <scope>NUCLEOTIDE SEQUENCE [LARGE SCALE GENOMIC DNA]</scope>
    <source>
        <strain evidence="4 5">CHu59-6-5</strain>
    </source>
</reference>
<dbReference type="PANTHER" id="PTHR43080:SF2">
    <property type="entry name" value="CBS DOMAIN-CONTAINING PROTEIN"/>
    <property type="match status" value="1"/>
</dbReference>
<dbReference type="EMBL" id="CP035503">
    <property type="protein sequence ID" value="QDL36495.1"/>
    <property type="molecule type" value="Genomic_DNA"/>
</dbReference>
<keyword evidence="1 2" id="KW-0129">CBS domain</keyword>
<feature type="domain" description="CBS" evidence="3">
    <location>
        <begin position="94"/>
        <end position="150"/>
    </location>
</feature>
<protein>
    <submittedName>
        <fullName evidence="4">CBS domain-containing protein</fullName>
    </submittedName>
</protein>
<name>A0A515D7V9_9BURK</name>
<dbReference type="PANTHER" id="PTHR43080">
    <property type="entry name" value="CBS DOMAIN-CONTAINING PROTEIN CBSX3, MITOCHONDRIAL"/>
    <property type="match status" value="1"/>
</dbReference>
<evidence type="ECO:0000313" key="4">
    <source>
        <dbReference type="EMBL" id="QDL36495.1"/>
    </source>
</evidence>
<dbReference type="AlphaFoldDB" id="A0A515D7V9"/>
<dbReference type="Proteomes" id="UP000316798">
    <property type="component" value="Chromosome"/>
</dbReference>
<proteinExistence type="predicted"/>